<proteinExistence type="predicted"/>
<gene>
    <name evidence="1" type="ORF">PMACD_LOCUS12449</name>
</gene>
<accession>A0A821VX04</accession>
<evidence type="ECO:0000313" key="1">
    <source>
        <dbReference type="EMBL" id="CAF4914552.1"/>
    </source>
</evidence>
<comment type="caution">
    <text evidence="1">The sequence shown here is derived from an EMBL/GenBank/DDBJ whole genome shotgun (WGS) entry which is preliminary data.</text>
</comment>
<reference evidence="1" key="1">
    <citation type="submission" date="2021-02" db="EMBL/GenBank/DDBJ databases">
        <authorList>
            <person name="Steward A R."/>
        </authorList>
    </citation>
    <scope>NUCLEOTIDE SEQUENCE</scope>
</reference>
<sequence length="732" mass="85030">MPQFSDNYYQRKCFFERDQVPTQSVMKNKMTPPLAAVYFKSMTPKLKVLAGLEPPMKGGGTDWYVPPRDILQGKAVLKPEKKEHLAKLGFIGIDFFGDRLVEQHYKNMDEEEKQVLEENDANWKRKVEISSRQQWDETSKDAANNNTTKIRNAFEEFRIIYTSSINNVEALLFDAAIKEIETVSDAAHKKMEAKFKKFVKQQATTLYDLYANILDKEKTRLKNIFLENIEKSRTNTTNHLHNINLDKHVAVEKLRLFVECQNLACQAYVALKEREECRLDMEKSENIHQKKIRKLKEEIALKEFEIQLSKEKEKKRQEFIKVWKKKVCHVVKKFQEFVGYCLKLLPNHADFFINMEKLMLLHLSDAMENPSSESIFSPEPESDKDPVARPHPFYVFCDKGFKPKIDQNLCPKHCTSSASHFPVVIVNNKLIYTKCDNFDTFPEQIKMFIDGNRGQDSDVLDDHDYTYDIPVKSTSSQQILELKLESSIMQILQKEIPNIRKVPTKCCYCKIPYCFCSPLHASEIVIQKPIQPDKPSVVAEISSGEKITTRKIELEHQREPKWDSYMKYVEPQKCKCGKRAKKHLEEHLPAYMRKLSAFEEVDLPNYETCPLDTLKILVKQARGKKTPPPTPEKVESKTKNVCTQYSDLEFEELCTCFSDEGIEKLFQKLIVESRLFDKAAEPKFKIVDGSIAGSDLDKEPSSFAENRAYSLRNLIHESPVLEELFKKEDCIF</sequence>
<evidence type="ECO:0000313" key="2">
    <source>
        <dbReference type="Proteomes" id="UP000663880"/>
    </source>
</evidence>
<dbReference type="EMBL" id="CAJOBZ010000048">
    <property type="protein sequence ID" value="CAF4914552.1"/>
    <property type="molecule type" value="Genomic_DNA"/>
</dbReference>
<dbReference type="Proteomes" id="UP000663880">
    <property type="component" value="Unassembled WGS sequence"/>
</dbReference>
<keyword evidence="2" id="KW-1185">Reference proteome</keyword>
<dbReference type="AlphaFoldDB" id="A0A821VX04"/>
<organism evidence="1 2">
    <name type="scientific">Pieris macdunnoughi</name>
    <dbReference type="NCBI Taxonomy" id="345717"/>
    <lineage>
        <taxon>Eukaryota</taxon>
        <taxon>Metazoa</taxon>
        <taxon>Ecdysozoa</taxon>
        <taxon>Arthropoda</taxon>
        <taxon>Hexapoda</taxon>
        <taxon>Insecta</taxon>
        <taxon>Pterygota</taxon>
        <taxon>Neoptera</taxon>
        <taxon>Endopterygota</taxon>
        <taxon>Lepidoptera</taxon>
        <taxon>Glossata</taxon>
        <taxon>Ditrysia</taxon>
        <taxon>Papilionoidea</taxon>
        <taxon>Pieridae</taxon>
        <taxon>Pierinae</taxon>
        <taxon>Pieris</taxon>
    </lineage>
</organism>
<dbReference type="OrthoDB" id="8196513at2759"/>
<protein>
    <submittedName>
        <fullName evidence="1">Uncharacterized protein</fullName>
    </submittedName>
</protein>
<name>A0A821VX04_9NEOP</name>